<dbReference type="Proteomes" id="UP000298213">
    <property type="component" value="Unassembled WGS sequence"/>
</dbReference>
<dbReference type="PANTHER" id="PTHR11647:SF1">
    <property type="entry name" value="COLLAPSIN RESPONSE MEDIATOR PROTEIN"/>
    <property type="match status" value="1"/>
</dbReference>
<dbReference type="GO" id="GO:0016812">
    <property type="term" value="F:hydrolase activity, acting on carbon-nitrogen (but not peptide) bonds, in cyclic amides"/>
    <property type="evidence" value="ECO:0007669"/>
    <property type="project" value="TreeGrafter"/>
</dbReference>
<gene>
    <name evidence="2" type="ORF">E2493_02180</name>
</gene>
<dbReference type="Gene3D" id="3.20.20.140">
    <property type="entry name" value="Metal-dependent hydrolases"/>
    <property type="match status" value="2"/>
</dbReference>
<dbReference type="PANTHER" id="PTHR11647">
    <property type="entry name" value="HYDRANTOINASE/DIHYDROPYRIMIDINASE FAMILY MEMBER"/>
    <property type="match status" value="1"/>
</dbReference>
<dbReference type="EMBL" id="SPDV01000002">
    <property type="protein sequence ID" value="TFI60075.1"/>
    <property type="molecule type" value="Genomic_DNA"/>
</dbReference>
<dbReference type="InterPro" id="IPR013108">
    <property type="entry name" value="Amidohydro_3"/>
</dbReference>
<evidence type="ECO:0000259" key="1">
    <source>
        <dbReference type="Pfam" id="PF07969"/>
    </source>
</evidence>
<dbReference type="SUPFAM" id="SSF51556">
    <property type="entry name" value="Metallo-dependent hydrolases"/>
    <property type="match status" value="1"/>
</dbReference>
<comment type="caution">
    <text evidence="2">The sequence shown here is derived from an EMBL/GenBank/DDBJ whole genome shotgun (WGS) entry which is preliminary data.</text>
</comment>
<dbReference type="Pfam" id="PF07969">
    <property type="entry name" value="Amidohydro_3"/>
    <property type="match status" value="1"/>
</dbReference>
<dbReference type="SUPFAM" id="SSF51338">
    <property type="entry name" value="Composite domain of metallo-dependent hydrolases"/>
    <property type="match status" value="1"/>
</dbReference>
<dbReference type="GO" id="GO:0005829">
    <property type="term" value="C:cytosol"/>
    <property type="evidence" value="ECO:0007669"/>
    <property type="project" value="TreeGrafter"/>
</dbReference>
<dbReference type="InterPro" id="IPR011059">
    <property type="entry name" value="Metal-dep_hydrolase_composite"/>
</dbReference>
<dbReference type="InterPro" id="IPR050378">
    <property type="entry name" value="Metallo-dep_Hydrolases_sf"/>
</dbReference>
<accession>A0A4Y8ZXU2</accession>
<reference evidence="2 3" key="1">
    <citation type="submission" date="2019-03" db="EMBL/GenBank/DDBJ databases">
        <title>Genome sequence of Sphingomonas sp. 17J27-24.</title>
        <authorList>
            <person name="Kim M."/>
            <person name="Maeng S."/>
            <person name="Sathiyaraj S."/>
        </authorList>
    </citation>
    <scope>NUCLEOTIDE SEQUENCE [LARGE SCALE GENOMIC DNA]</scope>
    <source>
        <strain evidence="2 3">17J27-24</strain>
    </source>
</reference>
<evidence type="ECO:0000313" key="2">
    <source>
        <dbReference type="EMBL" id="TFI60075.1"/>
    </source>
</evidence>
<name>A0A4Y8ZXU2_9SPHN</name>
<proteinExistence type="predicted"/>
<organism evidence="2 3">
    <name type="scientific">Sphingomonas parva</name>
    <dbReference type="NCBI Taxonomy" id="2555898"/>
    <lineage>
        <taxon>Bacteria</taxon>
        <taxon>Pseudomonadati</taxon>
        <taxon>Pseudomonadota</taxon>
        <taxon>Alphaproteobacteria</taxon>
        <taxon>Sphingomonadales</taxon>
        <taxon>Sphingomonadaceae</taxon>
        <taxon>Sphingomonas</taxon>
    </lineage>
</organism>
<sequence>MRVRHAVLLTTLGALCLGAAKPPQPIDLLIRGGTIYPGSGAPFVGDVAVSGDRIVAVGRRLSLPARRTIEAGGLIVAPGFIDPHTHAGAQLASDDAAVRLIPGFLMQGVTTAFIGNDGGGDPDVAGVLGRAATKPVGINYATYVGLDPVRKRVIGEGDRAPSADELARMKGLVAGAMCDGALGFSTGLFYAPQSFAAKEEIVALAREAGIRGGVYDSHLRDESSYSIGLAAAVDEALGVGREAHLPLNISHIKALGVDVHGQAPAIIAMVERARRAGQKVTADQYPWSASGTSLVASLVPVWAQDGGRSAMLRRFDDAAEMTRIRQGMIENLRRRGGADQLLITEGEHKGRTLAAVASARGEDPVAAAVAVIRVKDPAVASFNQTEADIAAFMRRPWVMTGSDASTGHPRAYGSFARKYSEYVVRRKVLSLRDFIHRSSTLTAETFGLAGRGRLAQGAFADIVVFDPGSFAARATYEQPTLLAQGVRSVVVNGVLAVDGGALTGAAAGRALAQTPPAGTCP</sequence>
<protein>
    <submittedName>
        <fullName evidence="2">D-aminoacylase</fullName>
    </submittedName>
</protein>
<dbReference type="OrthoDB" id="9766983at2"/>
<evidence type="ECO:0000313" key="3">
    <source>
        <dbReference type="Proteomes" id="UP000298213"/>
    </source>
</evidence>
<feature type="domain" description="Amidohydrolase 3" evidence="1">
    <location>
        <begin position="67"/>
        <end position="495"/>
    </location>
</feature>
<keyword evidence="3" id="KW-1185">Reference proteome</keyword>
<dbReference type="InterPro" id="IPR032466">
    <property type="entry name" value="Metal_Hydrolase"/>
</dbReference>
<dbReference type="AlphaFoldDB" id="A0A4Y8ZXU2"/>